<protein>
    <submittedName>
        <fullName evidence="2">Uncharacterized protein</fullName>
    </submittedName>
</protein>
<evidence type="ECO:0000313" key="3">
    <source>
        <dbReference type="Proteomes" id="UP000195141"/>
    </source>
</evidence>
<dbReference type="RefSeq" id="WP_339101943.1">
    <property type="nucleotide sequence ID" value="NZ_CP147247.1"/>
</dbReference>
<evidence type="ECO:0000313" key="2">
    <source>
        <dbReference type="EMBL" id="WYJ89162.1"/>
    </source>
</evidence>
<proteinExistence type="predicted"/>
<reference evidence="2" key="1">
    <citation type="submission" date="2017-05" db="EMBL/GenBank/DDBJ databases">
        <authorList>
            <consortium name="The Broad Institute Genomics Platform"/>
            <consortium name="The Broad Institute Genomic Center for Infectious Diseases"/>
            <person name="Earl A."/>
            <person name="Manson A."/>
            <person name="Schwartman J."/>
            <person name="Gilmore M."/>
            <person name="Abouelleil A."/>
            <person name="Cao P."/>
            <person name="Chapman S."/>
            <person name="Cusick C."/>
            <person name="Shea T."/>
            <person name="Young S."/>
            <person name="Neafsey D."/>
            <person name="Nusbaum C."/>
            <person name="Birren B."/>
        </authorList>
    </citation>
    <scope>NUCLEOTIDE SEQUENCE</scope>
    <source>
        <strain evidence="2">9E7_DIV0242</strain>
    </source>
</reference>
<reference evidence="2" key="2">
    <citation type="submission" date="2024-03" db="EMBL/GenBank/DDBJ databases">
        <title>The Genome Sequence of Enterococcus sp. DIV0242b.</title>
        <authorList>
            <consortium name="The Broad Institute Genomics Platform"/>
            <consortium name="The Broad Institute Microbial Omics Core"/>
            <consortium name="The Broad Institute Genomic Center for Infectious Diseases"/>
            <person name="Earl A."/>
            <person name="Manson A."/>
            <person name="Gilmore M."/>
            <person name="Schwartman J."/>
            <person name="Shea T."/>
            <person name="Abouelleil A."/>
            <person name="Cao P."/>
            <person name="Chapman S."/>
            <person name="Cusick C."/>
            <person name="Young S."/>
            <person name="Neafsey D."/>
            <person name="Nusbaum C."/>
            <person name="Birren B."/>
        </authorList>
    </citation>
    <scope>NUCLEOTIDE SEQUENCE</scope>
    <source>
        <strain evidence="2">9E7_DIV0242</strain>
    </source>
</reference>
<accession>A0AAQ3VSL7</accession>
<organism evidence="2 3">
    <name type="scientific">Candidatus Enterococcus clewellii</name>
    <dbReference type="NCBI Taxonomy" id="1834193"/>
    <lineage>
        <taxon>Bacteria</taxon>
        <taxon>Bacillati</taxon>
        <taxon>Bacillota</taxon>
        <taxon>Bacilli</taxon>
        <taxon>Lactobacillales</taxon>
        <taxon>Enterococcaceae</taxon>
        <taxon>Enterococcus</taxon>
    </lineage>
</organism>
<dbReference type="EMBL" id="CP147247">
    <property type="protein sequence ID" value="WYJ89162.1"/>
    <property type="molecule type" value="Genomic_DNA"/>
</dbReference>
<sequence>MKKLLLVVAFSLFSFTLMSSSAQAASFEDMKEHVQSGEGAIFNPISEEIMTEDDALDYIEFIESKQENLNTTEVLPEVNIAAFEAVTDPEDIQSSDIFDDITASMIQPFGAHVPTQFYDLVGPIYPSNGFSGSGWRYSGFHFRFRDYAANPYFGVRAEKDSFYFNNRRNGDNRGLARYVIPANGQFLYYSSSFNGYTLNGFFSTLDPVSGSRYFIY</sequence>
<keyword evidence="1" id="KW-0732">Signal</keyword>
<feature type="chain" id="PRO_5042932053" evidence="1">
    <location>
        <begin position="25"/>
        <end position="216"/>
    </location>
</feature>
<gene>
    <name evidence="2" type="ORF">A5888_000881</name>
</gene>
<dbReference type="AlphaFoldDB" id="A0AAQ3VSL7"/>
<keyword evidence="3" id="KW-1185">Reference proteome</keyword>
<dbReference type="Proteomes" id="UP000195141">
    <property type="component" value="Chromosome"/>
</dbReference>
<feature type="signal peptide" evidence="1">
    <location>
        <begin position="1"/>
        <end position="24"/>
    </location>
</feature>
<evidence type="ECO:0000256" key="1">
    <source>
        <dbReference type="SAM" id="SignalP"/>
    </source>
</evidence>
<name>A0AAQ3VSL7_9ENTE</name>